<name>A0ABV0JNP7_9CYAN</name>
<dbReference type="InterPro" id="IPR032710">
    <property type="entry name" value="NTF2-like_dom_sf"/>
</dbReference>
<gene>
    <name evidence="1" type="ORF">NDI37_11085</name>
</gene>
<dbReference type="SUPFAM" id="SSF54427">
    <property type="entry name" value="NTF2-like"/>
    <property type="match status" value="1"/>
</dbReference>
<evidence type="ECO:0000313" key="1">
    <source>
        <dbReference type="EMBL" id="MEP0865013.1"/>
    </source>
</evidence>
<comment type="caution">
    <text evidence="1">The sequence shown here is derived from an EMBL/GenBank/DDBJ whole genome shotgun (WGS) entry which is preliminary data.</text>
</comment>
<sequence>MDINFLAVPVLMLLAGYPQVGLNNTQLQKQQTKVPLYEELNIQKIKKLPEKAFVKKQLLAETKQNHSDRQAIRELVNKQFKALNEKDIVGYMDTVDKQSPGYELTKELLMQVYKTYDLKYELNSLEFIRISANEARVRMIQTTTKLKGPEFRNNKLTSINILKKRNGQWKMDSTETEKIEYLN</sequence>
<dbReference type="RefSeq" id="WP_190426658.1">
    <property type="nucleotide sequence ID" value="NZ_JAMPKK010000020.1"/>
</dbReference>
<dbReference type="Proteomes" id="UP001442494">
    <property type="component" value="Unassembled WGS sequence"/>
</dbReference>
<organism evidence="1 2">
    <name type="scientific">Funiculus sociatus GB2-A5</name>
    <dbReference type="NCBI Taxonomy" id="2933946"/>
    <lineage>
        <taxon>Bacteria</taxon>
        <taxon>Bacillati</taxon>
        <taxon>Cyanobacteriota</taxon>
        <taxon>Cyanophyceae</taxon>
        <taxon>Coleofasciculales</taxon>
        <taxon>Coleofasciculaceae</taxon>
        <taxon>Funiculus</taxon>
    </lineage>
</organism>
<protein>
    <submittedName>
        <fullName evidence="1">Nuclear transport factor 2 family protein</fullName>
    </submittedName>
</protein>
<dbReference type="Gene3D" id="3.10.450.50">
    <property type="match status" value="1"/>
</dbReference>
<dbReference type="EMBL" id="JAMPKK010000020">
    <property type="protein sequence ID" value="MEP0865013.1"/>
    <property type="molecule type" value="Genomic_DNA"/>
</dbReference>
<proteinExistence type="predicted"/>
<accession>A0ABV0JNP7</accession>
<evidence type="ECO:0000313" key="2">
    <source>
        <dbReference type="Proteomes" id="UP001442494"/>
    </source>
</evidence>
<keyword evidence="2" id="KW-1185">Reference proteome</keyword>
<reference evidence="1 2" key="1">
    <citation type="submission" date="2022-04" db="EMBL/GenBank/DDBJ databases">
        <title>Positive selection, recombination, and allopatry shape intraspecific diversity of widespread and dominant cyanobacteria.</title>
        <authorList>
            <person name="Wei J."/>
            <person name="Shu W."/>
            <person name="Hu C."/>
        </authorList>
    </citation>
    <scope>NUCLEOTIDE SEQUENCE [LARGE SCALE GENOMIC DNA]</scope>
    <source>
        <strain evidence="1 2">GB2-A5</strain>
    </source>
</reference>